<feature type="compositionally biased region" description="Basic and acidic residues" evidence="1">
    <location>
        <begin position="44"/>
        <end position="58"/>
    </location>
</feature>
<dbReference type="RefSeq" id="WP_369264575.1">
    <property type="nucleotide sequence ID" value="NZ_CP163440.1"/>
</dbReference>
<dbReference type="EMBL" id="CP163440">
    <property type="protein sequence ID" value="XDQ67703.1"/>
    <property type="molecule type" value="Genomic_DNA"/>
</dbReference>
<protein>
    <recommendedName>
        <fullName evidence="3">Lipoprotein</fullName>
    </recommendedName>
</protein>
<proteinExistence type="predicted"/>
<dbReference type="PROSITE" id="PS51257">
    <property type="entry name" value="PROKAR_LIPOPROTEIN"/>
    <property type="match status" value="1"/>
</dbReference>
<accession>A0AB39SN11</accession>
<sequence length="284" mass="30573">MRKVIVATVVLVGLTAVGCDEGIREDLVVTGTPPATPYAGRLDLPFKESADGSPREAEASSGSAGQALECDHGIFEGSGGDGWGKGDGGSTPEEGLNTYFDMYKPEVPDHGYRVERKEKDRVLFSYDVKGRTKVAVVVAKDQPNRPGWGPETSASCDPAEFPASYTDSKGYEIWLDRDGKRVPTSVVSSSVGPEHCDWESAHFLGLGQGEKGRQYVRDPQGVLGTESLTAPYDGDVRMPADAHDTGYHFHDWELWLAADKATAYVRTPDGVEAWPATKDGVGCM</sequence>
<reference evidence="2" key="1">
    <citation type="submission" date="2024-07" db="EMBL/GenBank/DDBJ databases">
        <authorList>
            <person name="Yu S.T."/>
        </authorList>
    </citation>
    <scope>NUCLEOTIDE SEQUENCE</scope>
    <source>
        <strain evidence="2">R35</strain>
    </source>
</reference>
<feature type="region of interest" description="Disordered" evidence="1">
    <location>
        <begin position="38"/>
        <end position="66"/>
    </location>
</feature>
<gene>
    <name evidence="2" type="ORF">AB5J50_46455</name>
</gene>
<organism evidence="2">
    <name type="scientific">Streptomyces sp. R35</name>
    <dbReference type="NCBI Taxonomy" id="3238630"/>
    <lineage>
        <taxon>Bacteria</taxon>
        <taxon>Bacillati</taxon>
        <taxon>Actinomycetota</taxon>
        <taxon>Actinomycetes</taxon>
        <taxon>Kitasatosporales</taxon>
        <taxon>Streptomycetaceae</taxon>
        <taxon>Streptomyces</taxon>
    </lineage>
</organism>
<evidence type="ECO:0000313" key="2">
    <source>
        <dbReference type="EMBL" id="XDQ67703.1"/>
    </source>
</evidence>
<name>A0AB39SN11_9ACTN</name>
<evidence type="ECO:0008006" key="3">
    <source>
        <dbReference type="Google" id="ProtNLM"/>
    </source>
</evidence>
<dbReference type="AlphaFoldDB" id="A0AB39SN11"/>
<evidence type="ECO:0000256" key="1">
    <source>
        <dbReference type="SAM" id="MobiDB-lite"/>
    </source>
</evidence>